<dbReference type="AlphaFoldDB" id="A0A067M2G8"/>
<dbReference type="Proteomes" id="UP000027195">
    <property type="component" value="Unassembled WGS sequence"/>
</dbReference>
<gene>
    <name evidence="2" type="ORF">BOTBODRAFT_193209</name>
</gene>
<reference evidence="3" key="1">
    <citation type="journal article" date="2014" name="Proc. Natl. Acad. Sci. U.S.A.">
        <title>Extensive sampling of basidiomycete genomes demonstrates inadequacy of the white-rot/brown-rot paradigm for wood decay fungi.</title>
        <authorList>
            <person name="Riley R."/>
            <person name="Salamov A.A."/>
            <person name="Brown D.W."/>
            <person name="Nagy L.G."/>
            <person name="Floudas D."/>
            <person name="Held B.W."/>
            <person name="Levasseur A."/>
            <person name="Lombard V."/>
            <person name="Morin E."/>
            <person name="Otillar R."/>
            <person name="Lindquist E.A."/>
            <person name="Sun H."/>
            <person name="LaButti K.M."/>
            <person name="Schmutz J."/>
            <person name="Jabbour D."/>
            <person name="Luo H."/>
            <person name="Baker S.E."/>
            <person name="Pisabarro A.G."/>
            <person name="Walton J.D."/>
            <person name="Blanchette R.A."/>
            <person name="Henrissat B."/>
            <person name="Martin F."/>
            <person name="Cullen D."/>
            <person name="Hibbett D.S."/>
            <person name="Grigoriev I.V."/>
        </authorList>
    </citation>
    <scope>NUCLEOTIDE SEQUENCE [LARGE SCALE GENOMIC DNA]</scope>
    <source>
        <strain evidence="3">FD-172 SS1</strain>
    </source>
</reference>
<dbReference type="InParanoid" id="A0A067M2G8"/>
<sequence>MLLKFPPLPPPPQKPPGASPVQPWCAIVAHSGVVDDETIRGSLIEIGRIKVLCVRLDPLLPHVHSARELYAKSRSVSLTEWRRIPNTYAMDHESLPMHYSSSPSRPCHPSPLRWNQPFPDVTSRDQLQLWLTSLRSAFESHSDARRAVLAANPHHAFHDPGLQDVISSLASARIRVSAKLE</sequence>
<keyword evidence="3" id="KW-1185">Reference proteome</keyword>
<dbReference type="HOGENOM" id="CLU_1488767_0_0_1"/>
<feature type="region of interest" description="Disordered" evidence="1">
    <location>
        <begin position="1"/>
        <end position="20"/>
    </location>
</feature>
<evidence type="ECO:0000313" key="3">
    <source>
        <dbReference type="Proteomes" id="UP000027195"/>
    </source>
</evidence>
<evidence type="ECO:0000313" key="2">
    <source>
        <dbReference type="EMBL" id="KDQ06077.1"/>
    </source>
</evidence>
<accession>A0A067M2G8</accession>
<evidence type="ECO:0000256" key="1">
    <source>
        <dbReference type="SAM" id="MobiDB-lite"/>
    </source>
</evidence>
<feature type="compositionally biased region" description="Pro residues" evidence="1">
    <location>
        <begin position="1"/>
        <end position="18"/>
    </location>
</feature>
<proteinExistence type="predicted"/>
<dbReference type="EMBL" id="KL198157">
    <property type="protein sequence ID" value="KDQ06077.1"/>
    <property type="molecule type" value="Genomic_DNA"/>
</dbReference>
<name>A0A067M2G8_BOTB1</name>
<organism evidence="2 3">
    <name type="scientific">Botryobasidium botryosum (strain FD-172 SS1)</name>
    <dbReference type="NCBI Taxonomy" id="930990"/>
    <lineage>
        <taxon>Eukaryota</taxon>
        <taxon>Fungi</taxon>
        <taxon>Dikarya</taxon>
        <taxon>Basidiomycota</taxon>
        <taxon>Agaricomycotina</taxon>
        <taxon>Agaricomycetes</taxon>
        <taxon>Cantharellales</taxon>
        <taxon>Botryobasidiaceae</taxon>
        <taxon>Botryobasidium</taxon>
    </lineage>
</organism>
<protein>
    <submittedName>
        <fullName evidence="2">Uncharacterized protein</fullName>
    </submittedName>
</protein>